<feature type="domain" description="Methyltransferase type 11" evidence="1">
    <location>
        <begin position="43"/>
        <end position="132"/>
    </location>
</feature>
<evidence type="ECO:0000313" key="3">
    <source>
        <dbReference type="Proteomes" id="UP000290218"/>
    </source>
</evidence>
<protein>
    <submittedName>
        <fullName evidence="2">Class I SAM-dependent methyltransferase</fullName>
    </submittedName>
</protein>
<dbReference type="GO" id="GO:0032259">
    <property type="term" value="P:methylation"/>
    <property type="evidence" value="ECO:0007669"/>
    <property type="project" value="UniProtKB-KW"/>
</dbReference>
<evidence type="ECO:0000259" key="1">
    <source>
        <dbReference type="Pfam" id="PF08241"/>
    </source>
</evidence>
<dbReference type="OrthoDB" id="9757640at2"/>
<dbReference type="EMBL" id="SDHX01000002">
    <property type="protein sequence ID" value="RXK53454.1"/>
    <property type="molecule type" value="Genomic_DNA"/>
</dbReference>
<name>A0A4Q1C4U3_9BACT</name>
<dbReference type="InterPro" id="IPR013216">
    <property type="entry name" value="Methyltransf_11"/>
</dbReference>
<organism evidence="2 3">
    <name type="scientific">Oleiharenicola lentus</name>
    <dbReference type="NCBI Taxonomy" id="2508720"/>
    <lineage>
        <taxon>Bacteria</taxon>
        <taxon>Pseudomonadati</taxon>
        <taxon>Verrucomicrobiota</taxon>
        <taxon>Opitutia</taxon>
        <taxon>Opitutales</taxon>
        <taxon>Opitutaceae</taxon>
        <taxon>Oleiharenicola</taxon>
    </lineage>
</organism>
<keyword evidence="2" id="KW-0489">Methyltransferase</keyword>
<dbReference type="PANTHER" id="PTHR43861">
    <property type="entry name" value="TRANS-ACONITATE 2-METHYLTRANSFERASE-RELATED"/>
    <property type="match status" value="1"/>
</dbReference>
<keyword evidence="3" id="KW-1185">Reference proteome</keyword>
<proteinExistence type="predicted"/>
<dbReference type="SUPFAM" id="SSF53335">
    <property type="entry name" value="S-adenosyl-L-methionine-dependent methyltransferases"/>
    <property type="match status" value="1"/>
</dbReference>
<dbReference type="GO" id="GO:0008757">
    <property type="term" value="F:S-adenosylmethionine-dependent methyltransferase activity"/>
    <property type="evidence" value="ECO:0007669"/>
    <property type="project" value="InterPro"/>
</dbReference>
<comment type="caution">
    <text evidence="2">The sequence shown here is derived from an EMBL/GenBank/DDBJ whole genome shotgun (WGS) entry which is preliminary data.</text>
</comment>
<dbReference type="InterPro" id="IPR029063">
    <property type="entry name" value="SAM-dependent_MTases_sf"/>
</dbReference>
<keyword evidence="2" id="KW-0808">Transferase</keyword>
<dbReference type="Proteomes" id="UP000290218">
    <property type="component" value="Unassembled WGS sequence"/>
</dbReference>
<dbReference type="CDD" id="cd02440">
    <property type="entry name" value="AdoMet_MTases"/>
    <property type="match status" value="1"/>
</dbReference>
<dbReference type="Gene3D" id="3.40.50.150">
    <property type="entry name" value="Vaccinia Virus protein VP39"/>
    <property type="match status" value="1"/>
</dbReference>
<evidence type="ECO:0000313" key="2">
    <source>
        <dbReference type="EMBL" id="RXK53454.1"/>
    </source>
</evidence>
<dbReference type="RefSeq" id="WP_129049102.1">
    <property type="nucleotide sequence ID" value="NZ_SDHX01000002.1"/>
</dbReference>
<dbReference type="AlphaFoldDB" id="A0A4Q1C4U3"/>
<dbReference type="Pfam" id="PF08241">
    <property type="entry name" value="Methyltransf_11"/>
    <property type="match status" value="1"/>
</dbReference>
<gene>
    <name evidence="2" type="ORF">ESB00_17325</name>
</gene>
<accession>A0A4Q1C4U3</accession>
<sequence>MNAAEYANLEQREATHWYYTGKREIAIRWLERVGPPRASDLLLDCGAGTGRFATEMESHCRVMVLDDHEEALRLLRRKFRTEQILSIAGDRVPLPDGSLDYVTALDVLEHTPDDRAVVQGFHRLLKPGGVALVTVPAGMALWSDWDVVLHHFRRYSRPQLRALFPEPDWEILHVNYTNVVVYPAVWLVRKWRKIFPARAGQLRSEDKVPAGWLNALLRRVFVSMAFWRLPLPFGVSLLLVARRRAGPQ</sequence>
<reference evidence="2 3" key="1">
    <citation type="submission" date="2019-01" db="EMBL/GenBank/DDBJ databases">
        <title>Lacunisphaera sp. strain TWA-58.</title>
        <authorList>
            <person name="Chen W.-M."/>
        </authorList>
    </citation>
    <scope>NUCLEOTIDE SEQUENCE [LARGE SCALE GENOMIC DNA]</scope>
    <source>
        <strain evidence="2 3">TWA-58</strain>
    </source>
</reference>